<dbReference type="Pfam" id="PF00069">
    <property type="entry name" value="Pkinase"/>
    <property type="match status" value="1"/>
</dbReference>
<organism evidence="6 7">
    <name type="scientific">Rhizophagus clarus</name>
    <dbReference type="NCBI Taxonomy" id="94130"/>
    <lineage>
        <taxon>Eukaryota</taxon>
        <taxon>Fungi</taxon>
        <taxon>Fungi incertae sedis</taxon>
        <taxon>Mucoromycota</taxon>
        <taxon>Glomeromycotina</taxon>
        <taxon>Glomeromycetes</taxon>
        <taxon>Glomerales</taxon>
        <taxon>Glomeraceae</taxon>
        <taxon>Rhizophagus</taxon>
    </lineage>
</organism>
<dbReference type="PROSITE" id="PS50011">
    <property type="entry name" value="PROTEIN_KINASE_DOM"/>
    <property type="match status" value="1"/>
</dbReference>
<evidence type="ECO:0000256" key="3">
    <source>
        <dbReference type="ARBA" id="ARBA00022777"/>
    </source>
</evidence>
<dbReference type="SUPFAM" id="SSF56112">
    <property type="entry name" value="Protein kinase-like (PK-like)"/>
    <property type="match status" value="1"/>
</dbReference>
<evidence type="ECO:0000259" key="5">
    <source>
        <dbReference type="PROSITE" id="PS50011"/>
    </source>
</evidence>
<dbReference type="PANTHER" id="PTHR44329">
    <property type="entry name" value="SERINE/THREONINE-PROTEIN KINASE TNNI3K-RELATED"/>
    <property type="match status" value="1"/>
</dbReference>
<dbReference type="PANTHER" id="PTHR44329:SF288">
    <property type="entry name" value="MITOGEN-ACTIVATED PROTEIN KINASE KINASE KINASE 20"/>
    <property type="match status" value="1"/>
</dbReference>
<proteinExistence type="predicted"/>
<evidence type="ECO:0000256" key="4">
    <source>
        <dbReference type="ARBA" id="ARBA00022840"/>
    </source>
</evidence>
<keyword evidence="1" id="KW-0808">Transferase</keyword>
<protein>
    <submittedName>
        <fullName evidence="6">Kinase-like domain-containing protein</fullName>
    </submittedName>
</protein>
<dbReference type="EMBL" id="BLAL01000006">
    <property type="protein sequence ID" value="GES73517.1"/>
    <property type="molecule type" value="Genomic_DNA"/>
</dbReference>
<dbReference type="InterPro" id="IPR051681">
    <property type="entry name" value="Ser/Thr_Kinases-Pseudokinases"/>
</dbReference>
<dbReference type="InterPro" id="IPR001245">
    <property type="entry name" value="Ser-Thr/Tyr_kinase_cat_dom"/>
</dbReference>
<accession>A0A8H3KU76</accession>
<dbReference type="InterPro" id="IPR000719">
    <property type="entry name" value="Prot_kinase_dom"/>
</dbReference>
<name>A0A8H3KU76_9GLOM</name>
<keyword evidence="3 6" id="KW-0418">Kinase</keyword>
<comment type="caution">
    <text evidence="6">The sequence shown here is derived from an EMBL/GenBank/DDBJ whole genome shotgun (WGS) entry which is preliminary data.</text>
</comment>
<keyword evidence="2" id="KW-0547">Nucleotide-binding</keyword>
<sequence>MENSIKYRLRNAQNKIHKTQNTLKPIFKLCNECNKKRKHLDESYQFCHLCYKAKTVLIPSGNKAVDDFIKYTRINWDVTDATFKMEFVPYDRFTDIKFIAEGGFSKVYKATWIDGPITSWNYKKQKYRRQGKMFVALKELNNSNNITSNELNELKVFYDFAIRHQKSSIVYEYTESFYDFKHYLDVNNHYGITKNPITQNFVIITDYCEGNDLAHEMANYFGLLWYQKLLILESTIHKLEMIHNVNIIHRDYHSGNILISNDFSSNLCDLGISKSAMAHDDEIYGIIPYVAPEILKRQNYTKASDIYGFGMIMWELMTGRRPFWDQDHDIDLIIKICDGLRPPIVTNAPDGYIELMRSCWHSDPNKRPTATELREKIVIMKNNEPSVNCDGRTKIIRSPDIGPIKSINPGAVYKSRSLSTMIKSAETTRSLESIDSEISKNDNLTVNDNDYLTKELELDIDNNASFNDSKDDGNDYVTEEINFDI</sequence>
<dbReference type="GO" id="GO:0005524">
    <property type="term" value="F:ATP binding"/>
    <property type="evidence" value="ECO:0007669"/>
    <property type="project" value="UniProtKB-KW"/>
</dbReference>
<evidence type="ECO:0000256" key="1">
    <source>
        <dbReference type="ARBA" id="ARBA00022679"/>
    </source>
</evidence>
<evidence type="ECO:0000313" key="6">
    <source>
        <dbReference type="EMBL" id="GES73517.1"/>
    </source>
</evidence>
<dbReference type="AlphaFoldDB" id="A0A8H3KU76"/>
<dbReference type="Gene3D" id="1.10.10.1010">
    <property type="entry name" value="Intein homing endonuclease, domain IV"/>
    <property type="match status" value="1"/>
</dbReference>
<dbReference type="Gene3D" id="1.10.510.10">
    <property type="entry name" value="Transferase(Phosphotransferase) domain 1"/>
    <property type="match status" value="1"/>
</dbReference>
<keyword evidence="4" id="KW-0067">ATP-binding</keyword>
<dbReference type="GO" id="GO:0004674">
    <property type="term" value="F:protein serine/threonine kinase activity"/>
    <property type="evidence" value="ECO:0007669"/>
    <property type="project" value="TreeGrafter"/>
</dbReference>
<dbReference type="Proteomes" id="UP000615446">
    <property type="component" value="Unassembled WGS sequence"/>
</dbReference>
<dbReference type="InterPro" id="IPR011009">
    <property type="entry name" value="Kinase-like_dom_sf"/>
</dbReference>
<reference evidence="6" key="1">
    <citation type="submission" date="2019-10" db="EMBL/GenBank/DDBJ databases">
        <title>Conservation and host-specific expression of non-tandemly repeated heterogenous ribosome RNA gene in arbuscular mycorrhizal fungi.</title>
        <authorList>
            <person name="Maeda T."/>
            <person name="Kobayashi Y."/>
            <person name="Nakagawa T."/>
            <person name="Ezawa T."/>
            <person name="Yamaguchi K."/>
            <person name="Bino T."/>
            <person name="Nishimoto Y."/>
            <person name="Shigenobu S."/>
            <person name="Kawaguchi M."/>
        </authorList>
    </citation>
    <scope>NUCLEOTIDE SEQUENCE</scope>
    <source>
        <strain evidence="6">HR1</strain>
    </source>
</reference>
<gene>
    <name evidence="6" type="ORF">RCL2_000104700</name>
</gene>
<dbReference type="PRINTS" id="PR00109">
    <property type="entry name" value="TYRKINASE"/>
</dbReference>
<dbReference type="OrthoDB" id="2428671at2759"/>
<evidence type="ECO:0000313" key="7">
    <source>
        <dbReference type="Proteomes" id="UP000615446"/>
    </source>
</evidence>
<evidence type="ECO:0000256" key="2">
    <source>
        <dbReference type="ARBA" id="ARBA00022741"/>
    </source>
</evidence>
<feature type="domain" description="Protein kinase" evidence="5">
    <location>
        <begin position="93"/>
        <end position="379"/>
    </location>
</feature>